<dbReference type="PANTHER" id="PTHR43322">
    <property type="entry name" value="1-D-DEOXYXYLULOSE 5-PHOSPHATE SYNTHASE-RELATED"/>
    <property type="match status" value="1"/>
</dbReference>
<evidence type="ECO:0000313" key="13">
    <source>
        <dbReference type="Proteomes" id="UP001500416"/>
    </source>
</evidence>
<evidence type="ECO:0000259" key="11">
    <source>
        <dbReference type="SMART" id="SM00861"/>
    </source>
</evidence>
<keyword evidence="9 10" id="KW-0414">Isoprene biosynthesis</keyword>
<dbReference type="InterPro" id="IPR029061">
    <property type="entry name" value="THDP-binding"/>
</dbReference>
<evidence type="ECO:0000256" key="9">
    <source>
        <dbReference type="ARBA" id="ARBA00023229"/>
    </source>
</evidence>
<evidence type="ECO:0000256" key="10">
    <source>
        <dbReference type="HAMAP-Rule" id="MF_00315"/>
    </source>
</evidence>
<feature type="binding site" evidence="10">
    <location>
        <position position="171"/>
    </location>
    <ligand>
        <name>Mg(2+)</name>
        <dbReference type="ChEBI" id="CHEBI:18420"/>
    </ligand>
</feature>
<feature type="binding site" evidence="10">
    <location>
        <begin position="142"/>
        <end position="143"/>
    </location>
    <ligand>
        <name>thiamine diphosphate</name>
        <dbReference type="ChEBI" id="CHEBI:58937"/>
    </ligand>
</feature>
<dbReference type="Pfam" id="PF13292">
    <property type="entry name" value="DXP_synthase_N"/>
    <property type="match status" value="1"/>
</dbReference>
<feature type="domain" description="Transketolase-like pyrimidine-binding" evidence="11">
    <location>
        <begin position="273"/>
        <end position="436"/>
    </location>
</feature>
<comment type="caution">
    <text evidence="12">The sequence shown here is derived from an EMBL/GenBank/DDBJ whole genome shotgun (WGS) entry which is preliminary data.</text>
</comment>
<dbReference type="InterPro" id="IPR009014">
    <property type="entry name" value="Transketo_C/PFOR_II"/>
</dbReference>
<dbReference type="EMBL" id="BAAABU010000021">
    <property type="protein sequence ID" value="GAA0252978.1"/>
    <property type="molecule type" value="Genomic_DNA"/>
</dbReference>
<evidence type="ECO:0000256" key="4">
    <source>
        <dbReference type="ARBA" id="ARBA00022679"/>
    </source>
</evidence>
<dbReference type="InterPro" id="IPR005475">
    <property type="entry name" value="Transketolase-like_Pyr-bd"/>
</dbReference>
<keyword evidence="8 10" id="KW-0786">Thiamine pyrophosphate</keyword>
<dbReference type="Pfam" id="PF02780">
    <property type="entry name" value="Transketolase_C"/>
    <property type="match status" value="1"/>
</dbReference>
<protein>
    <recommendedName>
        <fullName evidence="10">1-deoxy-D-xylulose-5-phosphate synthase</fullName>
        <ecNumber evidence="10">2.2.1.7</ecNumber>
    </recommendedName>
    <alternativeName>
        <fullName evidence="10">1-deoxyxylulose-5-phosphate synthase</fullName>
        <shortName evidence="10">DXP synthase</shortName>
        <shortName evidence="10">DXPS</shortName>
    </alternativeName>
</protein>
<feature type="binding site" evidence="10">
    <location>
        <position position="141"/>
    </location>
    <ligand>
        <name>Mg(2+)</name>
        <dbReference type="ChEBI" id="CHEBI:18420"/>
    </ligand>
</feature>
<dbReference type="NCBIfam" id="NF003933">
    <property type="entry name" value="PRK05444.2-2"/>
    <property type="match status" value="1"/>
</dbReference>
<keyword evidence="6 10" id="KW-0460">Magnesium</keyword>
<accession>A0ABN0UJS4</accession>
<evidence type="ECO:0000313" key="12">
    <source>
        <dbReference type="EMBL" id="GAA0252978.1"/>
    </source>
</evidence>
<dbReference type="PROSITE" id="PS00801">
    <property type="entry name" value="TRANSKETOLASE_1"/>
    <property type="match status" value="1"/>
</dbReference>
<sequence length="588" mass="60625">MNRFAVDLARLDAAELAGLAADIRAFLVDKVSSAGGHLGSNLGVVELTIALHRVFRSPRDVLLFDTGHQSYVHKLLTGREAGFDGLRRAGGMSGYPARAESVHDVVENSHASTALSYADGVARASRVRGEGARRVVAVVGDGALTGGMCWEAMNNLGASPELPVVVVLNDNGRSYAPTVGGLAAHLEGLRESTVDSSVFRNMGLAYIGPVDGHDVSALESAFQMASALGRPTVVHCVTRKGKGYLPAELDDECMHAVGALDPATGRPVGRGAQSWTSVFGAEIAAIGAERPDVVCLTAAMPGPTGLGRFASRFPDRFFDVGIAEQHAVTAAAGMAMTGLHPVVAVYSTFLTRAFDQLLMDVALHGLPVTFVLDRAGITGPDGASHHGMWDASLLPVVPGIRVGAPRDAEVLRALLREAVDFAGPSAVRYPKAAVGPAIPAVRQVGGVDVLRCAPDARVLLVGVGALAGECLSAADALAARGVPVTVVDPRWVAPLNPTLVEMAAEYRLVLAVEDTASAGSLGGRLAQALAAAGSDTCAGTCALPTAFVPHGGREQLLSGYGLDADGIAAAVLERLDLLGERVGLRPVA</sequence>
<dbReference type="CDD" id="cd02007">
    <property type="entry name" value="TPP_DXS"/>
    <property type="match status" value="1"/>
</dbReference>
<evidence type="ECO:0000256" key="5">
    <source>
        <dbReference type="ARBA" id="ARBA00022723"/>
    </source>
</evidence>
<gene>
    <name evidence="10" type="primary">dxs</name>
    <name evidence="12" type="ORF">GCM10010492_62000</name>
</gene>
<organism evidence="12 13">
    <name type="scientific">Saccharothrix mutabilis subsp. mutabilis</name>
    <dbReference type="NCBI Taxonomy" id="66855"/>
    <lineage>
        <taxon>Bacteria</taxon>
        <taxon>Bacillati</taxon>
        <taxon>Actinomycetota</taxon>
        <taxon>Actinomycetes</taxon>
        <taxon>Pseudonocardiales</taxon>
        <taxon>Pseudonocardiaceae</taxon>
        <taxon>Saccharothrix</taxon>
    </lineage>
</organism>
<comment type="similarity">
    <text evidence="2 10">Belongs to the transketolase family. DXPS subfamily.</text>
</comment>
<dbReference type="InterPro" id="IPR005477">
    <property type="entry name" value="Dxylulose-5-P_synthase"/>
</dbReference>
<evidence type="ECO:0000256" key="1">
    <source>
        <dbReference type="ARBA" id="ARBA00004980"/>
    </source>
</evidence>
<dbReference type="SMART" id="SM00861">
    <property type="entry name" value="Transket_pyr"/>
    <property type="match status" value="1"/>
</dbReference>
<comment type="pathway">
    <text evidence="1 10">Metabolic intermediate biosynthesis; 1-deoxy-D-xylulose 5-phosphate biosynthesis; 1-deoxy-D-xylulose 5-phosphate from D-glyceraldehyde 3-phosphate and pyruvate: step 1/1.</text>
</comment>
<keyword evidence="13" id="KW-1185">Reference proteome</keyword>
<dbReference type="Gene3D" id="3.40.50.920">
    <property type="match status" value="1"/>
</dbReference>
<feature type="binding site" evidence="10">
    <location>
        <position position="171"/>
    </location>
    <ligand>
        <name>thiamine diphosphate</name>
        <dbReference type="ChEBI" id="CHEBI:58937"/>
    </ligand>
</feature>
<evidence type="ECO:0000256" key="7">
    <source>
        <dbReference type="ARBA" id="ARBA00022977"/>
    </source>
</evidence>
<feature type="binding site" evidence="10">
    <location>
        <position position="324"/>
    </location>
    <ligand>
        <name>thiamine diphosphate</name>
        <dbReference type="ChEBI" id="CHEBI:58937"/>
    </ligand>
</feature>
<feature type="binding site" evidence="10">
    <location>
        <begin position="109"/>
        <end position="111"/>
    </location>
    <ligand>
        <name>thiamine diphosphate</name>
        <dbReference type="ChEBI" id="CHEBI:58937"/>
    </ligand>
</feature>
<evidence type="ECO:0000256" key="8">
    <source>
        <dbReference type="ARBA" id="ARBA00023052"/>
    </source>
</evidence>
<dbReference type="InterPro" id="IPR049557">
    <property type="entry name" value="Transketolase_CS"/>
</dbReference>
<dbReference type="RefSeq" id="WP_343937579.1">
    <property type="nucleotide sequence ID" value="NZ_BAAABU010000021.1"/>
</dbReference>
<dbReference type="Gene3D" id="3.40.50.970">
    <property type="match status" value="2"/>
</dbReference>
<dbReference type="CDD" id="cd07033">
    <property type="entry name" value="TPP_PYR_DXS_TK_like"/>
    <property type="match status" value="1"/>
</dbReference>
<comment type="catalytic activity">
    <reaction evidence="10">
        <text>D-glyceraldehyde 3-phosphate + pyruvate + H(+) = 1-deoxy-D-xylulose 5-phosphate + CO2</text>
        <dbReference type="Rhea" id="RHEA:12605"/>
        <dbReference type="ChEBI" id="CHEBI:15361"/>
        <dbReference type="ChEBI" id="CHEBI:15378"/>
        <dbReference type="ChEBI" id="CHEBI:16526"/>
        <dbReference type="ChEBI" id="CHEBI:57792"/>
        <dbReference type="ChEBI" id="CHEBI:59776"/>
        <dbReference type="EC" id="2.2.1.7"/>
    </reaction>
</comment>
<comment type="cofactor">
    <cofactor evidence="10">
        <name>Mg(2+)</name>
        <dbReference type="ChEBI" id="CHEBI:18420"/>
    </cofactor>
    <text evidence="10">Binds 1 Mg(2+) ion per subunit.</text>
</comment>
<dbReference type="HAMAP" id="MF_00315">
    <property type="entry name" value="DXP_synth"/>
    <property type="match status" value="1"/>
</dbReference>
<comment type="function">
    <text evidence="10">Catalyzes the acyloin condensation reaction between C atoms 2 and 3 of pyruvate and glyceraldehyde 3-phosphate to yield 1-deoxy-D-xylulose-5-phosphate (DXP).</text>
</comment>
<dbReference type="Proteomes" id="UP001500416">
    <property type="component" value="Unassembled WGS sequence"/>
</dbReference>
<keyword evidence="5 10" id="KW-0479">Metal-binding</keyword>
<keyword evidence="7 10" id="KW-0784">Thiamine biosynthesis</keyword>
<dbReference type="SUPFAM" id="SSF52518">
    <property type="entry name" value="Thiamin diphosphate-binding fold (THDP-binding)"/>
    <property type="match status" value="2"/>
</dbReference>
<comment type="cofactor">
    <cofactor evidence="10">
        <name>thiamine diphosphate</name>
        <dbReference type="ChEBI" id="CHEBI:58937"/>
    </cofactor>
    <text evidence="10">Binds 1 thiamine pyrophosphate per subunit.</text>
</comment>
<feature type="binding site" evidence="10">
    <location>
        <position position="244"/>
    </location>
    <ligand>
        <name>thiamine diphosphate</name>
        <dbReference type="ChEBI" id="CHEBI:58937"/>
    </ligand>
</feature>
<evidence type="ECO:0000256" key="6">
    <source>
        <dbReference type="ARBA" id="ARBA00022842"/>
    </source>
</evidence>
<proteinExistence type="inferred from homology"/>
<keyword evidence="4 10" id="KW-0808">Transferase</keyword>
<dbReference type="PANTHER" id="PTHR43322:SF5">
    <property type="entry name" value="1-DEOXY-D-XYLULOSE-5-PHOSPHATE SYNTHASE, CHLOROPLASTIC"/>
    <property type="match status" value="1"/>
</dbReference>
<dbReference type="EC" id="2.2.1.7" evidence="10"/>
<name>A0ABN0UJS4_9PSEU</name>
<reference evidence="12 13" key="1">
    <citation type="journal article" date="2019" name="Int. J. Syst. Evol. Microbiol.">
        <title>The Global Catalogue of Microorganisms (GCM) 10K type strain sequencing project: providing services to taxonomists for standard genome sequencing and annotation.</title>
        <authorList>
            <consortium name="The Broad Institute Genomics Platform"/>
            <consortium name="The Broad Institute Genome Sequencing Center for Infectious Disease"/>
            <person name="Wu L."/>
            <person name="Ma J."/>
        </authorList>
    </citation>
    <scope>NUCLEOTIDE SEQUENCE [LARGE SCALE GENOMIC DNA]</scope>
    <source>
        <strain evidence="12 13">JCM 3380</strain>
    </source>
</reference>
<evidence type="ECO:0000256" key="2">
    <source>
        <dbReference type="ARBA" id="ARBA00011081"/>
    </source>
</evidence>
<feature type="binding site" evidence="10">
    <location>
        <position position="68"/>
    </location>
    <ligand>
        <name>thiamine diphosphate</name>
        <dbReference type="ChEBI" id="CHEBI:58937"/>
    </ligand>
</feature>
<evidence type="ECO:0000256" key="3">
    <source>
        <dbReference type="ARBA" id="ARBA00011738"/>
    </source>
</evidence>
<dbReference type="InterPro" id="IPR033248">
    <property type="entry name" value="Transketolase_C"/>
</dbReference>
<dbReference type="Pfam" id="PF02779">
    <property type="entry name" value="Transket_pyr"/>
    <property type="match status" value="1"/>
</dbReference>
<dbReference type="SUPFAM" id="SSF52922">
    <property type="entry name" value="TK C-terminal domain-like"/>
    <property type="match status" value="1"/>
</dbReference>
<comment type="subunit">
    <text evidence="3 10">Homodimer.</text>
</comment>